<dbReference type="EMBL" id="BGZK01000197">
    <property type="protein sequence ID" value="GBP27694.1"/>
    <property type="molecule type" value="Genomic_DNA"/>
</dbReference>
<gene>
    <name evidence="2" type="ORF">EVAR_12740_1</name>
</gene>
<evidence type="ECO:0000313" key="2">
    <source>
        <dbReference type="EMBL" id="GBP27694.1"/>
    </source>
</evidence>
<feature type="region of interest" description="Disordered" evidence="1">
    <location>
        <begin position="1"/>
        <end position="24"/>
    </location>
</feature>
<evidence type="ECO:0000256" key="1">
    <source>
        <dbReference type="SAM" id="MobiDB-lite"/>
    </source>
</evidence>
<dbReference type="Proteomes" id="UP000299102">
    <property type="component" value="Unassembled WGS sequence"/>
</dbReference>
<evidence type="ECO:0000313" key="3">
    <source>
        <dbReference type="Proteomes" id="UP000299102"/>
    </source>
</evidence>
<name>A0A4C1UPD1_EUMVA</name>
<dbReference type="AlphaFoldDB" id="A0A4C1UPD1"/>
<accession>A0A4C1UPD1</accession>
<comment type="caution">
    <text evidence="2">The sequence shown here is derived from an EMBL/GenBank/DDBJ whole genome shotgun (WGS) entry which is preliminary data.</text>
</comment>
<reference evidence="2 3" key="1">
    <citation type="journal article" date="2019" name="Commun. Biol.">
        <title>The bagworm genome reveals a unique fibroin gene that provides high tensile strength.</title>
        <authorList>
            <person name="Kono N."/>
            <person name="Nakamura H."/>
            <person name="Ohtoshi R."/>
            <person name="Tomita M."/>
            <person name="Numata K."/>
            <person name="Arakawa K."/>
        </authorList>
    </citation>
    <scope>NUCLEOTIDE SEQUENCE [LARGE SCALE GENOMIC DNA]</scope>
</reference>
<protein>
    <submittedName>
        <fullName evidence="2">Uncharacterized protein</fullName>
    </submittedName>
</protein>
<keyword evidence="3" id="KW-1185">Reference proteome</keyword>
<sequence length="123" mass="14334">MRGRGQRQRLAFGGRETPGEKERARRLKNHNLGCLADRRSLGRPRFSRIRLPHMQPPQQHGDRSAPLQPRINYWICSLHTLVWFRRIDNGLNTGSGYDTTHTLFIDFIRCTNPLSRPECESRA</sequence>
<proteinExistence type="predicted"/>
<organism evidence="2 3">
    <name type="scientific">Eumeta variegata</name>
    <name type="common">Bagworm moth</name>
    <name type="synonym">Eumeta japonica</name>
    <dbReference type="NCBI Taxonomy" id="151549"/>
    <lineage>
        <taxon>Eukaryota</taxon>
        <taxon>Metazoa</taxon>
        <taxon>Ecdysozoa</taxon>
        <taxon>Arthropoda</taxon>
        <taxon>Hexapoda</taxon>
        <taxon>Insecta</taxon>
        <taxon>Pterygota</taxon>
        <taxon>Neoptera</taxon>
        <taxon>Endopterygota</taxon>
        <taxon>Lepidoptera</taxon>
        <taxon>Glossata</taxon>
        <taxon>Ditrysia</taxon>
        <taxon>Tineoidea</taxon>
        <taxon>Psychidae</taxon>
        <taxon>Oiketicinae</taxon>
        <taxon>Eumeta</taxon>
    </lineage>
</organism>